<reference evidence="1 2" key="1">
    <citation type="submission" date="2020-08" db="EMBL/GenBank/DDBJ databases">
        <title>Genomic Encyclopedia of Type Strains, Phase III (KMG-III): the genomes of soil and plant-associated and newly described type strains.</title>
        <authorList>
            <person name="Whitman W."/>
        </authorList>
    </citation>
    <scope>NUCLEOTIDE SEQUENCE [LARGE SCALE GENOMIC DNA]</scope>
    <source>
        <strain evidence="1 2">CECT 8897</strain>
    </source>
</reference>
<sequence>MISYIASFESSSARVPEVDLPASEPPELDLIWAPSQDVVNAQLAQLLRNGTIPDSVHAGNLEQGGMVLGGIGGDRVTIWAPMVEIVAAKPSMAWLTLTMLNGNICFYNGFGQRNSILRQNVSGWKLCFSVGITSDGRLALHAAHCNIERSIMHCDNEALKNFFTSAVSEWLRSLSDQVLRATGQDRVVLPRSSFLERVLKPLLLEPLEKCLNDQPDFMESREGQPHKIDEAETVNEKSGVDASLKNGERAVFTPTSNGWNYRDHVLLHWQEEGKTSHDRESEQELQFNITHSAPLDDKGIARPTVVVHGLLTRYEWDRVNQDLAPGRSRVYMGKGWARATLQWSLCLEFVARGHIGIQMRARKSLPVTDSGVGGMYIVSDPLLHLLNMHRIGTAWDGNACSLTAVQQEIVIPLESAFAAALQNALARLAPDLRLTPVDLLVNAQGDLEIRVVSAAG</sequence>
<organism evidence="1 2">
    <name type="scientific">Pseudoduganella violacea</name>
    <dbReference type="NCBI Taxonomy" id="1715466"/>
    <lineage>
        <taxon>Bacteria</taxon>
        <taxon>Pseudomonadati</taxon>
        <taxon>Pseudomonadota</taxon>
        <taxon>Betaproteobacteria</taxon>
        <taxon>Burkholderiales</taxon>
        <taxon>Oxalobacteraceae</taxon>
        <taxon>Telluria group</taxon>
        <taxon>Pseudoduganella</taxon>
    </lineage>
</organism>
<keyword evidence="2" id="KW-1185">Reference proteome</keyword>
<dbReference type="RefSeq" id="WP_183443903.1">
    <property type="nucleotide sequence ID" value="NZ_JACHXD010000026.1"/>
</dbReference>
<evidence type="ECO:0000313" key="1">
    <source>
        <dbReference type="EMBL" id="MBB3122234.1"/>
    </source>
</evidence>
<accession>A0A7W5BFK9</accession>
<dbReference type="AlphaFoldDB" id="A0A7W5BFK9"/>
<evidence type="ECO:0000313" key="2">
    <source>
        <dbReference type="Proteomes" id="UP000541535"/>
    </source>
</evidence>
<protein>
    <submittedName>
        <fullName evidence="1">Uncharacterized protein</fullName>
    </submittedName>
</protein>
<dbReference type="EMBL" id="JACHXD010000026">
    <property type="protein sequence ID" value="MBB3122234.1"/>
    <property type="molecule type" value="Genomic_DNA"/>
</dbReference>
<proteinExistence type="predicted"/>
<comment type="caution">
    <text evidence="1">The sequence shown here is derived from an EMBL/GenBank/DDBJ whole genome shotgun (WGS) entry which is preliminary data.</text>
</comment>
<name>A0A7W5BFK9_9BURK</name>
<gene>
    <name evidence="1" type="ORF">FHS03_005331</name>
</gene>
<dbReference type="Proteomes" id="UP000541535">
    <property type="component" value="Unassembled WGS sequence"/>
</dbReference>